<dbReference type="STRING" id="490829.SAMN05421850_101863"/>
<proteinExistence type="predicted"/>
<reference evidence="1 2" key="1">
    <citation type="submission" date="2016-10" db="EMBL/GenBank/DDBJ databases">
        <authorList>
            <person name="de Groot N.N."/>
        </authorList>
    </citation>
    <scope>NUCLEOTIDE SEQUENCE [LARGE SCALE GENOMIC DNA]</scope>
    <source>
        <strain evidence="1 2">DSM 28010</strain>
    </source>
</reference>
<accession>A0A1G8ICU2</accession>
<keyword evidence="2" id="KW-1185">Reference proteome</keyword>
<dbReference type="AlphaFoldDB" id="A0A1G8ICU2"/>
<gene>
    <name evidence="1" type="ORF">SAMN05421850_101863</name>
</gene>
<evidence type="ECO:0000313" key="1">
    <source>
        <dbReference type="EMBL" id="SDI16627.1"/>
    </source>
</evidence>
<name>A0A1G8ICU2_9RHOB</name>
<dbReference type="Proteomes" id="UP000199340">
    <property type="component" value="Unassembled WGS sequence"/>
</dbReference>
<protein>
    <submittedName>
        <fullName evidence="1">Uncharacterized protein</fullName>
    </submittedName>
</protein>
<evidence type="ECO:0000313" key="2">
    <source>
        <dbReference type="Proteomes" id="UP000199340"/>
    </source>
</evidence>
<sequence>MGLARMGAICDHVGQHTDRGIIMKPYVLAAAFVAASLGLAHAETAEERSARCAAQAEIVQQAVAMRTEGKRENRAIRMITRARANLATPYNEAISPLTGWVYSLNDAQLQGNVAGEFRSACDGYKP</sequence>
<dbReference type="EMBL" id="FNEB01000001">
    <property type="protein sequence ID" value="SDI16627.1"/>
    <property type="molecule type" value="Genomic_DNA"/>
</dbReference>
<organism evidence="1 2">
    <name type="scientific">Lutimaribacter saemankumensis</name>
    <dbReference type="NCBI Taxonomy" id="490829"/>
    <lineage>
        <taxon>Bacteria</taxon>
        <taxon>Pseudomonadati</taxon>
        <taxon>Pseudomonadota</taxon>
        <taxon>Alphaproteobacteria</taxon>
        <taxon>Rhodobacterales</taxon>
        <taxon>Roseobacteraceae</taxon>
        <taxon>Lutimaribacter</taxon>
    </lineage>
</organism>